<dbReference type="Proteomes" id="UP000886803">
    <property type="component" value="Unassembled WGS sequence"/>
</dbReference>
<dbReference type="Pfam" id="PF00512">
    <property type="entry name" value="HisKA"/>
    <property type="match status" value="1"/>
</dbReference>
<dbReference type="SUPFAM" id="SSF55874">
    <property type="entry name" value="ATPase domain of HSP90 chaperone/DNA topoisomerase II/histidine kinase"/>
    <property type="match status" value="1"/>
</dbReference>
<reference evidence="11" key="2">
    <citation type="submission" date="2021-04" db="EMBL/GenBank/DDBJ databases">
        <authorList>
            <person name="Gilroy R."/>
        </authorList>
    </citation>
    <scope>NUCLEOTIDE SEQUENCE</scope>
    <source>
        <strain evidence="11">ChiBcec8-13705</strain>
    </source>
</reference>
<evidence type="ECO:0000313" key="12">
    <source>
        <dbReference type="Proteomes" id="UP000886803"/>
    </source>
</evidence>
<reference evidence="11" key="1">
    <citation type="journal article" date="2021" name="PeerJ">
        <title>Extensive microbial diversity within the chicken gut microbiome revealed by metagenomics and culture.</title>
        <authorList>
            <person name="Gilroy R."/>
            <person name="Ravi A."/>
            <person name="Getino M."/>
            <person name="Pursley I."/>
            <person name="Horton D.L."/>
            <person name="Alikhan N.F."/>
            <person name="Baker D."/>
            <person name="Gharbi K."/>
            <person name="Hall N."/>
            <person name="Watson M."/>
            <person name="Adriaenssens E.M."/>
            <person name="Foster-Nyarko E."/>
            <person name="Jarju S."/>
            <person name="Secka A."/>
            <person name="Antonio M."/>
            <person name="Oren A."/>
            <person name="Chaudhuri R.R."/>
            <person name="La Ragione R."/>
            <person name="Hildebrand F."/>
            <person name="Pallen M.J."/>
        </authorList>
    </citation>
    <scope>NUCLEOTIDE SEQUENCE</scope>
    <source>
        <strain evidence="11">ChiBcec8-13705</strain>
    </source>
</reference>
<dbReference type="InterPro" id="IPR036890">
    <property type="entry name" value="HATPase_C_sf"/>
</dbReference>
<evidence type="ECO:0000256" key="5">
    <source>
        <dbReference type="ARBA" id="ARBA00022692"/>
    </source>
</evidence>
<proteinExistence type="predicted"/>
<dbReference type="GO" id="GO:0000155">
    <property type="term" value="F:phosphorelay sensor kinase activity"/>
    <property type="evidence" value="ECO:0007669"/>
    <property type="project" value="InterPro"/>
</dbReference>
<dbReference type="SMART" id="SM00388">
    <property type="entry name" value="HisKA"/>
    <property type="match status" value="1"/>
</dbReference>
<dbReference type="CDD" id="cd00082">
    <property type="entry name" value="HisKA"/>
    <property type="match status" value="1"/>
</dbReference>
<dbReference type="Pfam" id="PF02518">
    <property type="entry name" value="HATPase_c"/>
    <property type="match status" value="1"/>
</dbReference>
<dbReference type="InterPro" id="IPR003594">
    <property type="entry name" value="HATPase_dom"/>
</dbReference>
<comment type="caution">
    <text evidence="11">The sequence shown here is derived from an EMBL/GenBank/DDBJ whole genome shotgun (WGS) entry which is preliminary data.</text>
</comment>
<protein>
    <recommendedName>
        <fullName evidence="2">histidine kinase</fullName>
        <ecNumber evidence="2">2.7.13.3</ecNumber>
    </recommendedName>
</protein>
<keyword evidence="6 11" id="KW-0418">Kinase</keyword>
<evidence type="ECO:0000256" key="2">
    <source>
        <dbReference type="ARBA" id="ARBA00012438"/>
    </source>
</evidence>
<feature type="domain" description="Histidine kinase" evidence="10">
    <location>
        <begin position="249"/>
        <end position="465"/>
    </location>
</feature>
<sequence length="468" mass="49588">MKQEKASGGLRRFFRRYLVTGVGILLLFILANVLMLGTLSSVIYGRMSDGADAPVDALAACVSGKAGDYTVDEPAFAALAGENGGDLPWAMLLDADGVVAWSWRAPAEVLHPYTAAEIANFSRWYLADYPVVVRVMDGGGLLVLAFDKNRVARVGLSNLYTFQSLQAMLVGGAAVFAINLLLAAGLFWYSLRRMERGVAPLVAGVERLAQGQPAHLPETGDFAPAHAALNRASSQLARRDAARAEWIGGISHDVRTPLAVILGYAATLEDDPALPAAARTQAGAIRAQAERLRTLMEDLNLTSKLEYSMQPLRLRYLDPAELARGVVTDFLNAGLPEGFTLDFSAEGPADTMEGDPALLARALENLIRNSIRHNPGGCAITVAVVRGTDGCRFTVADDGVGMPAEARAKVQAADFGPLYGMAGGAAHGFGLRLVAGIVRAHGGKLELKEAVPTGLQVSFSIPRGAPRE</sequence>
<keyword evidence="9" id="KW-0472">Membrane</keyword>
<gene>
    <name evidence="11" type="ORF">H9945_05715</name>
</gene>
<keyword evidence="7 9" id="KW-1133">Transmembrane helix</keyword>
<dbReference type="EMBL" id="DWYG01000091">
    <property type="protein sequence ID" value="HJB41981.1"/>
    <property type="molecule type" value="Genomic_DNA"/>
</dbReference>
<dbReference type="Gene3D" id="1.10.287.130">
    <property type="match status" value="1"/>
</dbReference>
<dbReference type="PANTHER" id="PTHR45436">
    <property type="entry name" value="SENSOR HISTIDINE KINASE YKOH"/>
    <property type="match status" value="1"/>
</dbReference>
<dbReference type="InterPro" id="IPR005467">
    <property type="entry name" value="His_kinase_dom"/>
</dbReference>
<keyword evidence="8" id="KW-0902">Two-component regulatory system</keyword>
<evidence type="ECO:0000256" key="3">
    <source>
        <dbReference type="ARBA" id="ARBA00022553"/>
    </source>
</evidence>
<dbReference type="Gene3D" id="3.30.565.10">
    <property type="entry name" value="Histidine kinase-like ATPase, C-terminal domain"/>
    <property type="match status" value="1"/>
</dbReference>
<evidence type="ECO:0000313" key="11">
    <source>
        <dbReference type="EMBL" id="HJB41981.1"/>
    </source>
</evidence>
<evidence type="ECO:0000256" key="7">
    <source>
        <dbReference type="ARBA" id="ARBA00022989"/>
    </source>
</evidence>
<dbReference type="InterPro" id="IPR003661">
    <property type="entry name" value="HisK_dim/P_dom"/>
</dbReference>
<organism evidence="11 12">
    <name type="scientific">Candidatus Gemmiger avicola</name>
    <dbReference type="NCBI Taxonomy" id="2838605"/>
    <lineage>
        <taxon>Bacteria</taxon>
        <taxon>Bacillati</taxon>
        <taxon>Bacillota</taxon>
        <taxon>Clostridia</taxon>
        <taxon>Eubacteriales</taxon>
        <taxon>Gemmiger</taxon>
    </lineage>
</organism>
<dbReference type="PANTHER" id="PTHR45436:SF5">
    <property type="entry name" value="SENSOR HISTIDINE KINASE TRCS"/>
    <property type="match status" value="1"/>
</dbReference>
<evidence type="ECO:0000256" key="8">
    <source>
        <dbReference type="ARBA" id="ARBA00023012"/>
    </source>
</evidence>
<comment type="catalytic activity">
    <reaction evidence="1">
        <text>ATP + protein L-histidine = ADP + protein N-phospho-L-histidine.</text>
        <dbReference type="EC" id="2.7.13.3"/>
    </reaction>
</comment>
<keyword evidence="5 9" id="KW-0812">Transmembrane</keyword>
<dbReference type="PROSITE" id="PS50109">
    <property type="entry name" value="HIS_KIN"/>
    <property type="match status" value="1"/>
</dbReference>
<dbReference type="InterPro" id="IPR050428">
    <property type="entry name" value="TCS_sensor_his_kinase"/>
</dbReference>
<evidence type="ECO:0000256" key="6">
    <source>
        <dbReference type="ARBA" id="ARBA00022777"/>
    </source>
</evidence>
<feature type="transmembrane region" description="Helical" evidence="9">
    <location>
        <begin position="167"/>
        <end position="189"/>
    </location>
</feature>
<dbReference type="CDD" id="cd00075">
    <property type="entry name" value="HATPase"/>
    <property type="match status" value="1"/>
</dbReference>
<dbReference type="InterPro" id="IPR036097">
    <property type="entry name" value="HisK_dim/P_sf"/>
</dbReference>
<dbReference type="SUPFAM" id="SSF47384">
    <property type="entry name" value="Homodimeric domain of signal transducing histidine kinase"/>
    <property type="match status" value="1"/>
</dbReference>
<evidence type="ECO:0000256" key="1">
    <source>
        <dbReference type="ARBA" id="ARBA00000085"/>
    </source>
</evidence>
<name>A0A9D2M5T2_9FIRM</name>
<dbReference type="SMART" id="SM00387">
    <property type="entry name" value="HATPase_c"/>
    <property type="match status" value="1"/>
</dbReference>
<feature type="transmembrane region" description="Helical" evidence="9">
    <location>
        <begin position="21"/>
        <end position="44"/>
    </location>
</feature>
<keyword evidence="3" id="KW-0597">Phosphoprotein</keyword>
<dbReference type="EC" id="2.7.13.3" evidence="2"/>
<dbReference type="AlphaFoldDB" id="A0A9D2M5T2"/>
<evidence type="ECO:0000259" key="10">
    <source>
        <dbReference type="PROSITE" id="PS50109"/>
    </source>
</evidence>
<evidence type="ECO:0000256" key="4">
    <source>
        <dbReference type="ARBA" id="ARBA00022679"/>
    </source>
</evidence>
<accession>A0A9D2M5T2</accession>
<evidence type="ECO:0000256" key="9">
    <source>
        <dbReference type="SAM" id="Phobius"/>
    </source>
</evidence>
<keyword evidence="4" id="KW-0808">Transferase</keyword>